<comment type="caution">
    <text evidence="8">The sequence shown here is derived from an EMBL/GenBank/DDBJ whole genome shotgun (WGS) entry which is preliminary data.</text>
</comment>
<comment type="cofactor">
    <cofactor evidence="5">
        <name>[2Fe-2S] cluster</name>
        <dbReference type="ChEBI" id="CHEBI:190135"/>
    </cofactor>
</comment>
<dbReference type="Proteomes" id="UP000656319">
    <property type="component" value="Unassembled WGS sequence"/>
</dbReference>
<dbReference type="Pfam" id="PF00355">
    <property type="entry name" value="Rieske"/>
    <property type="match status" value="1"/>
</dbReference>
<keyword evidence="4" id="KW-0411">Iron-sulfur</keyword>
<evidence type="ECO:0000256" key="1">
    <source>
        <dbReference type="ARBA" id="ARBA00022714"/>
    </source>
</evidence>
<keyword evidence="8" id="KW-0560">Oxidoreductase</keyword>
<keyword evidence="9" id="KW-1185">Reference proteome</keyword>
<evidence type="ECO:0000256" key="3">
    <source>
        <dbReference type="ARBA" id="ARBA00023004"/>
    </source>
</evidence>
<dbReference type="InterPro" id="IPR036922">
    <property type="entry name" value="Rieske_2Fe-2S_sf"/>
</dbReference>
<evidence type="ECO:0000259" key="7">
    <source>
        <dbReference type="PROSITE" id="PS51296"/>
    </source>
</evidence>
<proteinExistence type="inferred from homology"/>
<keyword evidence="3" id="KW-0408">Iron</keyword>
<feature type="domain" description="Rieske" evidence="7">
    <location>
        <begin position="8"/>
        <end position="102"/>
    </location>
</feature>
<keyword evidence="8" id="KW-0503">Monooxygenase</keyword>
<dbReference type="PANTHER" id="PTHR21496:SF0">
    <property type="entry name" value="RIESKE DOMAIN-CONTAINING PROTEIN"/>
    <property type="match status" value="1"/>
</dbReference>
<dbReference type="GO" id="GO:0004497">
    <property type="term" value="F:monooxygenase activity"/>
    <property type="evidence" value="ECO:0007669"/>
    <property type="project" value="UniProtKB-KW"/>
</dbReference>
<accession>A0ABM8NMW6</accession>
<dbReference type="SUPFAM" id="SSF50022">
    <property type="entry name" value="ISP domain"/>
    <property type="match status" value="1"/>
</dbReference>
<evidence type="ECO:0000256" key="6">
    <source>
        <dbReference type="ARBA" id="ARBA00038001"/>
    </source>
</evidence>
<dbReference type="InterPro" id="IPR017941">
    <property type="entry name" value="Rieske_2Fe-2S"/>
</dbReference>
<comment type="similarity">
    <text evidence="6">Belongs to the bacterial ring-hydroxylating dioxygenase ferredoxin component family.</text>
</comment>
<evidence type="ECO:0000256" key="4">
    <source>
        <dbReference type="ARBA" id="ARBA00023014"/>
    </source>
</evidence>
<evidence type="ECO:0000313" key="9">
    <source>
        <dbReference type="Proteomes" id="UP000656319"/>
    </source>
</evidence>
<reference evidence="8 9" key="1">
    <citation type="submission" date="2020-10" db="EMBL/GenBank/DDBJ databases">
        <authorList>
            <person name="Peeters C."/>
        </authorList>
    </citation>
    <scope>NUCLEOTIDE SEQUENCE [LARGE SCALE GENOMIC DNA]</scope>
    <source>
        <strain evidence="8 9">LMG 27952</strain>
    </source>
</reference>
<dbReference type="EMBL" id="CAJHCQ010000006">
    <property type="protein sequence ID" value="CAD6533946.1"/>
    <property type="molecule type" value="Genomic_DNA"/>
</dbReference>
<gene>
    <name evidence="8" type="primary">xamoC</name>
    <name evidence="8" type="ORF">LMG27952_02854</name>
</gene>
<dbReference type="PROSITE" id="PS51296">
    <property type="entry name" value="RIESKE"/>
    <property type="match status" value="1"/>
</dbReference>
<organism evidence="8 9">
    <name type="scientific">Paraburkholderia hiiakae</name>
    <dbReference type="NCBI Taxonomy" id="1081782"/>
    <lineage>
        <taxon>Bacteria</taxon>
        <taxon>Pseudomonadati</taxon>
        <taxon>Pseudomonadota</taxon>
        <taxon>Betaproteobacteria</taxon>
        <taxon>Burkholderiales</taxon>
        <taxon>Burkholderiaceae</taxon>
        <taxon>Paraburkholderia</taxon>
    </lineage>
</organism>
<sequence>MTADLAWLDVMDSDDLWIGEMIAVESVLGPLLMINIDGVIHAYENRCPHKGGRLSDGEFANGVIVCPNHRWEFCAHSGRGINPTGQQLVQHRVQIVNGRIKVAQHQT</sequence>
<evidence type="ECO:0000256" key="5">
    <source>
        <dbReference type="ARBA" id="ARBA00034078"/>
    </source>
</evidence>
<keyword evidence="1" id="KW-0001">2Fe-2S</keyword>
<name>A0ABM8NMW6_9BURK</name>
<dbReference type="Gene3D" id="2.102.10.10">
    <property type="entry name" value="Rieske [2Fe-2S] iron-sulphur domain"/>
    <property type="match status" value="1"/>
</dbReference>
<evidence type="ECO:0000256" key="2">
    <source>
        <dbReference type="ARBA" id="ARBA00022723"/>
    </source>
</evidence>
<dbReference type="PANTHER" id="PTHR21496">
    <property type="entry name" value="FERREDOXIN-RELATED"/>
    <property type="match status" value="1"/>
</dbReference>
<keyword evidence="2" id="KW-0479">Metal-binding</keyword>
<evidence type="ECO:0000313" key="8">
    <source>
        <dbReference type="EMBL" id="CAD6533946.1"/>
    </source>
</evidence>
<protein>
    <submittedName>
        <fullName evidence="8">Alkene monooxygenase system, ferredoxin component</fullName>
    </submittedName>
</protein>